<evidence type="ECO:0000259" key="3">
    <source>
        <dbReference type="SMART" id="SM00256"/>
    </source>
</evidence>
<accession>A0AAQ3K9G3</accession>
<evidence type="ECO:0000313" key="5">
    <source>
        <dbReference type="Proteomes" id="UP001327560"/>
    </source>
</evidence>
<dbReference type="SUPFAM" id="SSF117281">
    <property type="entry name" value="Kelch motif"/>
    <property type="match status" value="1"/>
</dbReference>
<dbReference type="InterPro" id="IPR006652">
    <property type="entry name" value="Kelch_1"/>
</dbReference>
<dbReference type="Proteomes" id="UP001327560">
    <property type="component" value="Chromosome 4"/>
</dbReference>
<gene>
    <name evidence="4" type="ORF">Cni_G12978</name>
</gene>
<keyword evidence="1" id="KW-0880">Kelch repeat</keyword>
<dbReference type="Pfam" id="PF01344">
    <property type="entry name" value="Kelch_1"/>
    <property type="match status" value="1"/>
</dbReference>
<name>A0AAQ3K9G3_9LILI</name>
<evidence type="ECO:0000313" key="4">
    <source>
        <dbReference type="EMBL" id="WOL04257.1"/>
    </source>
</evidence>
<dbReference type="SMART" id="SM00256">
    <property type="entry name" value="FBOX"/>
    <property type="match status" value="1"/>
</dbReference>
<keyword evidence="2" id="KW-0677">Repeat</keyword>
<sequence>MAFGQTTSENCMNVESQGLICGLPDDIAILCLARVPRRYHHVLRCVSRKWRNLLCSEEWHFCRRKNNLEETWIYVVCRGNLDKYVCYVLNPDPTGRSWELIQRIPTPCSKKYGISVESVGKKMYLLGGCSWHEVTDDVYCYDASANKWEATSPMPTARCYAVSTSLNDKLYICGGIGPNSVYPESWDIYQSNSKSWVSHRNPLPDYDDLKIIALDEKLYTIYSSWSDRFAGLYDPASATWQLEDNNKFALCLCGPTVVVDGTLYMLDLTFGAKLMKWEERNEWVVIGRLSRHLMRSGCHLVAIGRNIYVIEEDFSTTVIDVDEAAKDGRFLVTFSLGTKLKSEYKAISCNAITI</sequence>
<dbReference type="InterPro" id="IPR001810">
    <property type="entry name" value="F-box_dom"/>
</dbReference>
<proteinExistence type="predicted"/>
<organism evidence="4 5">
    <name type="scientific">Canna indica</name>
    <name type="common">Indian-shot</name>
    <dbReference type="NCBI Taxonomy" id="4628"/>
    <lineage>
        <taxon>Eukaryota</taxon>
        <taxon>Viridiplantae</taxon>
        <taxon>Streptophyta</taxon>
        <taxon>Embryophyta</taxon>
        <taxon>Tracheophyta</taxon>
        <taxon>Spermatophyta</taxon>
        <taxon>Magnoliopsida</taxon>
        <taxon>Liliopsida</taxon>
        <taxon>Zingiberales</taxon>
        <taxon>Cannaceae</taxon>
        <taxon>Canna</taxon>
    </lineage>
</organism>
<dbReference type="PANTHER" id="PTHR46344">
    <property type="entry name" value="OS02G0202900 PROTEIN"/>
    <property type="match status" value="1"/>
</dbReference>
<dbReference type="PANTHER" id="PTHR46344:SF26">
    <property type="entry name" value="F-BOX DOMAIN-CONTAINING PROTEIN"/>
    <property type="match status" value="1"/>
</dbReference>
<dbReference type="SMART" id="SM00612">
    <property type="entry name" value="Kelch"/>
    <property type="match status" value="1"/>
</dbReference>
<feature type="domain" description="F-box" evidence="3">
    <location>
        <begin position="23"/>
        <end position="63"/>
    </location>
</feature>
<dbReference type="SUPFAM" id="SSF81383">
    <property type="entry name" value="F-box domain"/>
    <property type="match status" value="1"/>
</dbReference>
<keyword evidence="5" id="KW-1185">Reference proteome</keyword>
<evidence type="ECO:0000256" key="2">
    <source>
        <dbReference type="ARBA" id="ARBA00022737"/>
    </source>
</evidence>
<dbReference type="Pfam" id="PF00646">
    <property type="entry name" value="F-box"/>
    <property type="match status" value="1"/>
</dbReference>
<dbReference type="InterPro" id="IPR015915">
    <property type="entry name" value="Kelch-typ_b-propeller"/>
</dbReference>
<reference evidence="4 5" key="1">
    <citation type="submission" date="2023-10" db="EMBL/GenBank/DDBJ databases">
        <title>Chromosome-scale genome assembly provides insights into flower coloration mechanisms of Canna indica.</title>
        <authorList>
            <person name="Li C."/>
        </authorList>
    </citation>
    <scope>NUCLEOTIDE SEQUENCE [LARGE SCALE GENOMIC DNA]</scope>
    <source>
        <tissue evidence="4">Flower</tissue>
    </source>
</reference>
<dbReference type="Gene3D" id="2.120.10.80">
    <property type="entry name" value="Kelch-type beta propeller"/>
    <property type="match status" value="1"/>
</dbReference>
<evidence type="ECO:0000256" key="1">
    <source>
        <dbReference type="ARBA" id="ARBA00022441"/>
    </source>
</evidence>
<dbReference type="AlphaFoldDB" id="A0AAQ3K9G3"/>
<protein>
    <recommendedName>
        <fullName evidence="3">F-box domain-containing protein</fullName>
    </recommendedName>
</protein>
<dbReference type="CDD" id="cd22152">
    <property type="entry name" value="F-box_AtAFR-like"/>
    <property type="match status" value="1"/>
</dbReference>
<dbReference type="EMBL" id="CP136893">
    <property type="protein sequence ID" value="WOL04257.1"/>
    <property type="molecule type" value="Genomic_DNA"/>
</dbReference>
<dbReference type="InterPro" id="IPR036047">
    <property type="entry name" value="F-box-like_dom_sf"/>
</dbReference>